<dbReference type="InterPro" id="IPR006674">
    <property type="entry name" value="HD_domain"/>
</dbReference>
<dbReference type="InterPro" id="IPR006311">
    <property type="entry name" value="TAT_signal"/>
</dbReference>
<dbReference type="Pfam" id="PF01966">
    <property type="entry name" value="HD"/>
    <property type="match status" value="1"/>
</dbReference>
<feature type="domain" description="HD" evidence="2">
    <location>
        <begin position="58"/>
        <end position="145"/>
    </location>
</feature>
<accession>A0ABX0CKR2</accession>
<dbReference type="RefSeq" id="WP_163837655.1">
    <property type="nucleotide sequence ID" value="NZ_JAAGUX010000005.1"/>
</dbReference>
<reference evidence="3 4" key="1">
    <citation type="submission" date="2020-01" db="EMBL/GenBank/DDBJ databases">
        <title>Genetics and antimicrobial susceptibilities of Nocardia species isolated from the soil; a comparison with species isolated from humans.</title>
        <authorList>
            <person name="Carrasco G."/>
            <person name="Monzon S."/>
            <person name="Sansegundo M."/>
            <person name="Garcia E."/>
            <person name="Garrido N."/>
            <person name="Medina M.J."/>
            <person name="Villalon P."/>
            <person name="Ramirez-Arocha A.C."/>
            <person name="Jimenez P."/>
            <person name="Cuesta I."/>
            <person name="Valdezate S."/>
        </authorList>
    </citation>
    <scope>NUCLEOTIDE SEQUENCE [LARGE SCALE GENOMIC DNA]</scope>
    <source>
        <strain evidence="3 4">CNM20110649</strain>
    </source>
</reference>
<feature type="chain" id="PRO_5045263623" evidence="1">
    <location>
        <begin position="29"/>
        <end position="245"/>
    </location>
</feature>
<dbReference type="PROSITE" id="PS51318">
    <property type="entry name" value="TAT"/>
    <property type="match status" value="1"/>
</dbReference>
<keyword evidence="1" id="KW-0732">Signal</keyword>
<dbReference type="Proteomes" id="UP000470876">
    <property type="component" value="Unassembled WGS sequence"/>
</dbReference>
<dbReference type="EMBL" id="JAAGUX010000005">
    <property type="protein sequence ID" value="NEW54921.1"/>
    <property type="molecule type" value="Genomic_DNA"/>
</dbReference>
<dbReference type="PANTHER" id="PTHR35569:SF1">
    <property type="entry name" value="CYANAMIDE HYDRATASE DDI2-RELATED"/>
    <property type="match status" value="1"/>
</dbReference>
<proteinExistence type="predicted"/>
<evidence type="ECO:0000256" key="1">
    <source>
        <dbReference type="SAM" id="SignalP"/>
    </source>
</evidence>
<evidence type="ECO:0000259" key="2">
    <source>
        <dbReference type="Pfam" id="PF01966"/>
    </source>
</evidence>
<evidence type="ECO:0000313" key="4">
    <source>
        <dbReference type="Proteomes" id="UP000470876"/>
    </source>
</evidence>
<dbReference type="PANTHER" id="PTHR35569">
    <property type="entry name" value="CYANAMIDE HYDRATASE DDI2-RELATED"/>
    <property type="match status" value="1"/>
</dbReference>
<protein>
    <submittedName>
        <fullName evidence="3">HD domain-containing protein</fullName>
    </submittedName>
</protein>
<comment type="caution">
    <text evidence="3">The sequence shown here is derived from an EMBL/GenBank/DDBJ whole genome shotgun (WGS) entry which is preliminary data.</text>
</comment>
<sequence>MEIPRRTALGTAALAGAAVALPRTTAFAEPDALALPTSPIAAATRHLIDMSLTPPVRNHSIRGFLFGRAIAGAQGLQPGADYDEEVMYLICALHDIGLGDIANGHQRFEVDGADYAAEFLERNGITDARVDTVWDAIAGHTSAFSDSPVYRRRRPAEIWIAVEGIGIDVGGSPGDLPPGYADLVHAGYPRLGGTRALTDVIETQALADPRKAFPGTLPGEIVHQRHPDLPYSTWDEIIDAGGWGD</sequence>
<feature type="signal peptide" evidence="1">
    <location>
        <begin position="1"/>
        <end position="28"/>
    </location>
</feature>
<dbReference type="SUPFAM" id="SSF109604">
    <property type="entry name" value="HD-domain/PDEase-like"/>
    <property type="match status" value="1"/>
</dbReference>
<gene>
    <name evidence="3" type="ORF">GV794_04440</name>
</gene>
<name>A0ABX0CKR2_9NOCA</name>
<organism evidence="3 4">
    <name type="scientific">Nocardia cyriacigeorgica</name>
    <dbReference type="NCBI Taxonomy" id="135487"/>
    <lineage>
        <taxon>Bacteria</taxon>
        <taxon>Bacillati</taxon>
        <taxon>Actinomycetota</taxon>
        <taxon>Actinomycetes</taxon>
        <taxon>Mycobacteriales</taxon>
        <taxon>Nocardiaceae</taxon>
        <taxon>Nocardia</taxon>
    </lineage>
</organism>
<dbReference type="Gene3D" id="1.10.3210.10">
    <property type="entry name" value="Hypothetical protein af1432"/>
    <property type="match status" value="1"/>
</dbReference>
<keyword evidence="4" id="KW-1185">Reference proteome</keyword>
<evidence type="ECO:0000313" key="3">
    <source>
        <dbReference type="EMBL" id="NEW54921.1"/>
    </source>
</evidence>